<dbReference type="InterPro" id="IPR017861">
    <property type="entry name" value="KAE1/TsaD"/>
</dbReference>
<keyword evidence="6" id="KW-0408">Iron</keyword>
<dbReference type="HAMAP" id="MF_01445">
    <property type="entry name" value="TsaD"/>
    <property type="match status" value="1"/>
</dbReference>
<keyword evidence="3" id="KW-0808">Transferase</keyword>
<protein>
    <recommendedName>
        <fullName evidence="1">N(6)-L-threonylcarbamoyladenine synthase</fullName>
        <ecNumber evidence="1">2.3.1.234</ecNumber>
    </recommendedName>
</protein>
<keyword evidence="5" id="KW-0479">Metal-binding</keyword>
<dbReference type="InterPro" id="IPR000905">
    <property type="entry name" value="Gcp-like_dom"/>
</dbReference>
<evidence type="ECO:0000256" key="4">
    <source>
        <dbReference type="ARBA" id="ARBA00022694"/>
    </source>
</evidence>
<name>A0A381QM04_9ZZZZ</name>
<accession>A0A381QM04</accession>
<reference evidence="10" key="1">
    <citation type="submission" date="2018-05" db="EMBL/GenBank/DDBJ databases">
        <authorList>
            <person name="Lanie J.A."/>
            <person name="Ng W.-L."/>
            <person name="Kazmierczak K.M."/>
            <person name="Andrzejewski T.M."/>
            <person name="Davidsen T.M."/>
            <person name="Wayne K.J."/>
            <person name="Tettelin H."/>
            <person name="Glass J.I."/>
            <person name="Rusch D."/>
            <person name="Podicherti R."/>
            <person name="Tsui H.-C.T."/>
            <person name="Winkler M.E."/>
        </authorList>
    </citation>
    <scope>NUCLEOTIDE SEQUENCE</scope>
</reference>
<evidence type="ECO:0000313" key="10">
    <source>
        <dbReference type="EMBL" id="SUZ79974.1"/>
    </source>
</evidence>
<dbReference type="AlphaFoldDB" id="A0A381QM04"/>
<dbReference type="GO" id="GO:0002949">
    <property type="term" value="P:tRNA threonylcarbamoyladenosine modification"/>
    <property type="evidence" value="ECO:0007669"/>
    <property type="project" value="InterPro"/>
</dbReference>
<evidence type="ECO:0000256" key="5">
    <source>
        <dbReference type="ARBA" id="ARBA00022723"/>
    </source>
</evidence>
<dbReference type="Pfam" id="PF00814">
    <property type="entry name" value="TsaD"/>
    <property type="match status" value="1"/>
</dbReference>
<proteinExistence type="inferred from homology"/>
<organism evidence="10">
    <name type="scientific">marine metagenome</name>
    <dbReference type="NCBI Taxonomy" id="408172"/>
    <lineage>
        <taxon>unclassified sequences</taxon>
        <taxon>metagenomes</taxon>
        <taxon>ecological metagenomes</taxon>
    </lineage>
</organism>
<sequence length="334" mass="36813">MSITILAIESSCDDTSASVIIDGIIKSNVISSQLVHAKFGGVVPEIASRAHQKNIVLTVDKALKKAKIDKNYLDAIAFTNGPGLLGSLLVGSSFCKSMAYALNVPIIAVNHLKAHALSHLINNPKIKFPYLSLLVSGGHTQIILVEDYLNMKIIGETRDDAVGEAFDKSAKILGLDYPGGPLLDKLAKNGDSLKYTFGKTKVPNLDFSFSGIKTSFLYFINTQIKKNKNFVNENLEDIASSIQKSLVDMLMEKIIIASEKYNISEISISGGVAANSLLRKTIKNYSKELKWNFYFPKIEYCTDNAAMIANYANYMFLDNQFSSYDIVPDPRLKF</sequence>
<dbReference type="GO" id="GO:0046872">
    <property type="term" value="F:metal ion binding"/>
    <property type="evidence" value="ECO:0007669"/>
    <property type="project" value="UniProtKB-KW"/>
</dbReference>
<dbReference type="InterPro" id="IPR017860">
    <property type="entry name" value="Peptidase_M22_CS"/>
</dbReference>
<dbReference type="PRINTS" id="PR00789">
    <property type="entry name" value="OSIALOPTASE"/>
</dbReference>
<keyword evidence="2" id="KW-0963">Cytoplasm</keyword>
<dbReference type="PANTHER" id="PTHR11735:SF6">
    <property type="entry name" value="TRNA N6-ADENOSINE THREONYLCARBAMOYLTRANSFERASE, MITOCHONDRIAL"/>
    <property type="match status" value="1"/>
</dbReference>
<dbReference type="CDD" id="cd24133">
    <property type="entry name" value="ASKHA_NBD_TsaD_bac"/>
    <property type="match status" value="1"/>
</dbReference>
<dbReference type="NCBIfam" id="TIGR00329">
    <property type="entry name" value="gcp_kae1"/>
    <property type="match status" value="1"/>
</dbReference>
<keyword evidence="4" id="KW-0819">tRNA processing</keyword>
<evidence type="ECO:0000256" key="8">
    <source>
        <dbReference type="ARBA" id="ARBA00048117"/>
    </source>
</evidence>
<dbReference type="FunFam" id="3.30.420.40:FF:000040">
    <property type="entry name" value="tRNA N6-adenosine threonylcarbamoyltransferase"/>
    <property type="match status" value="1"/>
</dbReference>
<dbReference type="EC" id="2.3.1.234" evidence="1"/>
<feature type="domain" description="Gcp-like" evidence="9">
    <location>
        <begin position="27"/>
        <end position="309"/>
    </location>
</feature>
<evidence type="ECO:0000256" key="3">
    <source>
        <dbReference type="ARBA" id="ARBA00022679"/>
    </source>
</evidence>
<gene>
    <name evidence="10" type="ORF">METZ01_LOCUS32828</name>
</gene>
<dbReference type="SUPFAM" id="SSF53067">
    <property type="entry name" value="Actin-like ATPase domain"/>
    <property type="match status" value="2"/>
</dbReference>
<evidence type="ECO:0000256" key="7">
    <source>
        <dbReference type="ARBA" id="ARBA00023315"/>
    </source>
</evidence>
<dbReference type="FunFam" id="3.30.420.40:FF:000012">
    <property type="entry name" value="tRNA N6-adenosine threonylcarbamoyltransferase"/>
    <property type="match status" value="1"/>
</dbReference>
<dbReference type="InterPro" id="IPR043129">
    <property type="entry name" value="ATPase_NBD"/>
</dbReference>
<dbReference type="NCBIfam" id="TIGR03723">
    <property type="entry name" value="T6A_TsaD_YgjD"/>
    <property type="match status" value="1"/>
</dbReference>
<dbReference type="InterPro" id="IPR022450">
    <property type="entry name" value="TsaD"/>
</dbReference>
<keyword evidence="7" id="KW-0012">Acyltransferase</keyword>
<evidence type="ECO:0000256" key="6">
    <source>
        <dbReference type="ARBA" id="ARBA00023004"/>
    </source>
</evidence>
<dbReference type="Gene3D" id="3.30.420.40">
    <property type="match status" value="2"/>
</dbReference>
<dbReference type="PROSITE" id="PS01016">
    <property type="entry name" value="GLYCOPROTEASE"/>
    <property type="match status" value="1"/>
</dbReference>
<evidence type="ECO:0000256" key="2">
    <source>
        <dbReference type="ARBA" id="ARBA00022490"/>
    </source>
</evidence>
<comment type="catalytic activity">
    <reaction evidence="8">
        <text>L-threonylcarbamoyladenylate + adenosine(37) in tRNA = N(6)-L-threonylcarbamoyladenosine(37) in tRNA + AMP + H(+)</text>
        <dbReference type="Rhea" id="RHEA:37059"/>
        <dbReference type="Rhea" id="RHEA-COMP:10162"/>
        <dbReference type="Rhea" id="RHEA-COMP:10163"/>
        <dbReference type="ChEBI" id="CHEBI:15378"/>
        <dbReference type="ChEBI" id="CHEBI:73682"/>
        <dbReference type="ChEBI" id="CHEBI:74411"/>
        <dbReference type="ChEBI" id="CHEBI:74418"/>
        <dbReference type="ChEBI" id="CHEBI:456215"/>
        <dbReference type="EC" id="2.3.1.234"/>
    </reaction>
</comment>
<dbReference type="EMBL" id="UINC01001408">
    <property type="protein sequence ID" value="SUZ79974.1"/>
    <property type="molecule type" value="Genomic_DNA"/>
</dbReference>
<dbReference type="GO" id="GO:0061711">
    <property type="term" value="F:tRNA N(6)-L-threonylcarbamoyladenine synthase activity"/>
    <property type="evidence" value="ECO:0007669"/>
    <property type="project" value="UniProtKB-EC"/>
</dbReference>
<dbReference type="PANTHER" id="PTHR11735">
    <property type="entry name" value="TRNA N6-ADENOSINE THREONYLCARBAMOYLTRANSFERASE"/>
    <property type="match status" value="1"/>
</dbReference>
<evidence type="ECO:0000259" key="9">
    <source>
        <dbReference type="Pfam" id="PF00814"/>
    </source>
</evidence>
<evidence type="ECO:0000256" key="1">
    <source>
        <dbReference type="ARBA" id="ARBA00012156"/>
    </source>
</evidence>